<evidence type="ECO:0000313" key="2">
    <source>
        <dbReference type="Proteomes" id="UP001055811"/>
    </source>
</evidence>
<reference evidence="1 2" key="2">
    <citation type="journal article" date="2022" name="Mol. Ecol. Resour.">
        <title>The genomes of chicory, endive, great burdock and yacon provide insights into Asteraceae paleo-polyploidization history and plant inulin production.</title>
        <authorList>
            <person name="Fan W."/>
            <person name="Wang S."/>
            <person name="Wang H."/>
            <person name="Wang A."/>
            <person name="Jiang F."/>
            <person name="Liu H."/>
            <person name="Zhao H."/>
            <person name="Xu D."/>
            <person name="Zhang Y."/>
        </authorList>
    </citation>
    <scope>NUCLEOTIDE SEQUENCE [LARGE SCALE GENOMIC DNA]</scope>
    <source>
        <strain evidence="2">cv. Punajuju</strain>
        <tissue evidence="1">Leaves</tissue>
    </source>
</reference>
<sequence>MVVRGEVVDDGGGWVVGYQQSSKQLLKPQSSIFIDSAIDVGIGAWPAATTPEKQKNPVHPISQVKGEVSHTKETCQAPCILDGAAFPIVAFS</sequence>
<dbReference type="EMBL" id="CM042011">
    <property type="protein sequence ID" value="KAI3768321.1"/>
    <property type="molecule type" value="Genomic_DNA"/>
</dbReference>
<proteinExistence type="predicted"/>
<comment type="caution">
    <text evidence="1">The sequence shown here is derived from an EMBL/GenBank/DDBJ whole genome shotgun (WGS) entry which is preliminary data.</text>
</comment>
<reference evidence="2" key="1">
    <citation type="journal article" date="2022" name="Mol. Ecol. Resour.">
        <title>The genomes of chicory, endive, great burdock and yacon provide insights into Asteraceae palaeo-polyploidization history and plant inulin production.</title>
        <authorList>
            <person name="Fan W."/>
            <person name="Wang S."/>
            <person name="Wang H."/>
            <person name="Wang A."/>
            <person name="Jiang F."/>
            <person name="Liu H."/>
            <person name="Zhao H."/>
            <person name="Xu D."/>
            <person name="Zhang Y."/>
        </authorList>
    </citation>
    <scope>NUCLEOTIDE SEQUENCE [LARGE SCALE GENOMIC DNA]</scope>
    <source>
        <strain evidence="2">cv. Punajuju</strain>
    </source>
</reference>
<dbReference type="Proteomes" id="UP001055811">
    <property type="component" value="Linkage Group LG03"/>
</dbReference>
<organism evidence="1 2">
    <name type="scientific">Cichorium intybus</name>
    <name type="common">Chicory</name>
    <dbReference type="NCBI Taxonomy" id="13427"/>
    <lineage>
        <taxon>Eukaryota</taxon>
        <taxon>Viridiplantae</taxon>
        <taxon>Streptophyta</taxon>
        <taxon>Embryophyta</taxon>
        <taxon>Tracheophyta</taxon>
        <taxon>Spermatophyta</taxon>
        <taxon>Magnoliopsida</taxon>
        <taxon>eudicotyledons</taxon>
        <taxon>Gunneridae</taxon>
        <taxon>Pentapetalae</taxon>
        <taxon>asterids</taxon>
        <taxon>campanulids</taxon>
        <taxon>Asterales</taxon>
        <taxon>Asteraceae</taxon>
        <taxon>Cichorioideae</taxon>
        <taxon>Cichorieae</taxon>
        <taxon>Cichoriinae</taxon>
        <taxon>Cichorium</taxon>
    </lineage>
</organism>
<name>A0ACB9FBG6_CICIN</name>
<evidence type="ECO:0000313" key="1">
    <source>
        <dbReference type="EMBL" id="KAI3768321.1"/>
    </source>
</evidence>
<gene>
    <name evidence="1" type="ORF">L2E82_18903</name>
</gene>
<accession>A0ACB9FBG6</accession>
<protein>
    <submittedName>
        <fullName evidence="1">Uncharacterized protein</fullName>
    </submittedName>
</protein>
<keyword evidence="2" id="KW-1185">Reference proteome</keyword>